<dbReference type="EMBL" id="JBHSXH010000015">
    <property type="protein sequence ID" value="MFC6825674.1"/>
    <property type="molecule type" value="Genomic_DNA"/>
</dbReference>
<dbReference type="RefSeq" id="WP_379696124.1">
    <property type="nucleotide sequence ID" value="NZ_JBHSXH010000015.1"/>
</dbReference>
<keyword evidence="2" id="KW-1185">Reference proteome</keyword>
<reference evidence="1 2" key="1">
    <citation type="journal article" date="2019" name="Int. J. Syst. Evol. Microbiol.">
        <title>The Global Catalogue of Microorganisms (GCM) 10K type strain sequencing project: providing services to taxonomists for standard genome sequencing and annotation.</title>
        <authorList>
            <consortium name="The Broad Institute Genomics Platform"/>
            <consortium name="The Broad Institute Genome Sequencing Center for Infectious Disease"/>
            <person name="Wu L."/>
            <person name="Ma J."/>
        </authorList>
    </citation>
    <scope>NUCLEOTIDE SEQUENCE [LARGE SCALE GENOMIC DNA]</scope>
    <source>
        <strain evidence="1 2">YIM 94188</strain>
    </source>
</reference>
<accession>A0ABD5TZP9</accession>
<dbReference type="AlphaFoldDB" id="A0ABD5TZP9"/>
<comment type="caution">
    <text evidence="1">The sequence shown here is derived from an EMBL/GenBank/DDBJ whole genome shotgun (WGS) entry which is preliminary data.</text>
</comment>
<gene>
    <name evidence="1" type="ORF">ACFQEV_11830</name>
</gene>
<proteinExistence type="predicted"/>
<evidence type="ECO:0000313" key="2">
    <source>
        <dbReference type="Proteomes" id="UP001596408"/>
    </source>
</evidence>
<sequence>MSNDPKPGDHARRAGRLIDYLSDGEGVHTLRDGGIVDIEDRGEDTTMVTVTVAVEDLPEDEE</sequence>
<protein>
    <submittedName>
        <fullName evidence="1">Uncharacterized protein</fullName>
    </submittedName>
</protein>
<organism evidence="1 2">
    <name type="scientific">Halopelagius fulvigenes</name>
    <dbReference type="NCBI Taxonomy" id="1198324"/>
    <lineage>
        <taxon>Archaea</taxon>
        <taxon>Methanobacteriati</taxon>
        <taxon>Methanobacteriota</taxon>
        <taxon>Stenosarchaea group</taxon>
        <taxon>Halobacteria</taxon>
        <taxon>Halobacteriales</taxon>
        <taxon>Haloferacaceae</taxon>
    </lineage>
</organism>
<name>A0ABD5TZP9_9EURY</name>
<evidence type="ECO:0000313" key="1">
    <source>
        <dbReference type="EMBL" id="MFC6825674.1"/>
    </source>
</evidence>
<dbReference type="Proteomes" id="UP001596408">
    <property type="component" value="Unassembled WGS sequence"/>
</dbReference>